<name>A0A9K3LCK9_9STRA</name>
<proteinExistence type="predicted"/>
<keyword evidence="2" id="KW-0347">Helicase</keyword>
<keyword evidence="3" id="KW-1185">Reference proteome</keyword>
<feature type="domain" description="Helicase-associated" evidence="1">
    <location>
        <begin position="201"/>
        <end position="268"/>
    </location>
</feature>
<dbReference type="GO" id="GO:0004386">
    <property type="term" value="F:helicase activity"/>
    <property type="evidence" value="ECO:0007669"/>
    <property type="project" value="UniProtKB-KW"/>
</dbReference>
<protein>
    <submittedName>
        <fullName evidence="2">Helicase domain protein</fullName>
    </submittedName>
</protein>
<gene>
    <name evidence="2" type="ORF">IV203_015818</name>
</gene>
<sequence length="350" mass="40362">MDVVTVYSNTVDSEIVSDFEEDDVLIDFQEIENDWNDTMALQPIRYSTSSNQIGDRSLLLPVDSAMENSTRVGDDWFYGASAFFERVQSINSQHSDEFPEETTPFSLEPTPINPHVKMNVVTRTDVALEESFRTSSLPESFYESMAQIFAVASPLHEKKEMSTVSSEVAASALPKPSFCVSRQTSVISISSYSTSEGRSASDRWNDRYQDLKAFVKKHGHCHVPIKYKDNILLSRWIKRQRYQWKLKVEKKQSSLTDARQVKLEKLGFLWDVRSIIWDTRYQELVEFHKRHGHCNVSINCKDFPKLGTWVKCQRRQHCLMISGHKTHMTPSRVHLLQKIGFSWSGKHADN</sequence>
<keyword evidence="2" id="KW-0378">Hydrolase</keyword>
<dbReference type="Proteomes" id="UP000693970">
    <property type="component" value="Unassembled WGS sequence"/>
</dbReference>
<evidence type="ECO:0000313" key="2">
    <source>
        <dbReference type="EMBL" id="KAG7359229.1"/>
    </source>
</evidence>
<keyword evidence="2" id="KW-0547">Nucleotide-binding</keyword>
<dbReference type="PANTHER" id="PTHR33418:SF1">
    <property type="entry name" value="HELICASE-ASSOCIATED DOMAIN-CONTAINING PROTEIN"/>
    <property type="match status" value="1"/>
</dbReference>
<dbReference type="OrthoDB" id="58760at2759"/>
<organism evidence="2 3">
    <name type="scientific">Nitzschia inconspicua</name>
    <dbReference type="NCBI Taxonomy" id="303405"/>
    <lineage>
        <taxon>Eukaryota</taxon>
        <taxon>Sar</taxon>
        <taxon>Stramenopiles</taxon>
        <taxon>Ochrophyta</taxon>
        <taxon>Bacillariophyta</taxon>
        <taxon>Bacillariophyceae</taxon>
        <taxon>Bacillariophycidae</taxon>
        <taxon>Bacillariales</taxon>
        <taxon>Bacillariaceae</taxon>
        <taxon>Nitzschia</taxon>
    </lineage>
</organism>
<dbReference type="EMBL" id="JAGRRH010000014">
    <property type="protein sequence ID" value="KAG7359229.1"/>
    <property type="molecule type" value="Genomic_DNA"/>
</dbReference>
<reference evidence="2" key="1">
    <citation type="journal article" date="2021" name="Sci. Rep.">
        <title>Diploid genomic architecture of Nitzschia inconspicua, an elite biomass production diatom.</title>
        <authorList>
            <person name="Oliver A."/>
            <person name="Podell S."/>
            <person name="Pinowska A."/>
            <person name="Traller J.C."/>
            <person name="Smith S.R."/>
            <person name="McClure R."/>
            <person name="Beliaev A."/>
            <person name="Bohutskyi P."/>
            <person name="Hill E.A."/>
            <person name="Rabines A."/>
            <person name="Zheng H."/>
            <person name="Allen L.Z."/>
            <person name="Kuo A."/>
            <person name="Grigoriev I.V."/>
            <person name="Allen A.E."/>
            <person name="Hazlebeck D."/>
            <person name="Allen E.E."/>
        </authorList>
    </citation>
    <scope>NUCLEOTIDE SEQUENCE</scope>
    <source>
        <strain evidence="2">Hildebrandi</strain>
    </source>
</reference>
<comment type="caution">
    <text evidence="2">The sequence shown here is derived from an EMBL/GenBank/DDBJ whole genome shotgun (WGS) entry which is preliminary data.</text>
</comment>
<dbReference type="InterPro" id="IPR005114">
    <property type="entry name" value="Helicase_assoc"/>
</dbReference>
<dbReference type="AlphaFoldDB" id="A0A9K3LCK9"/>
<keyword evidence="2" id="KW-0067">ATP-binding</keyword>
<evidence type="ECO:0000313" key="3">
    <source>
        <dbReference type="Proteomes" id="UP000693970"/>
    </source>
</evidence>
<evidence type="ECO:0000259" key="1">
    <source>
        <dbReference type="Pfam" id="PF03457"/>
    </source>
</evidence>
<feature type="domain" description="Helicase-associated" evidence="1">
    <location>
        <begin position="277"/>
        <end position="341"/>
    </location>
</feature>
<dbReference type="PANTHER" id="PTHR33418">
    <property type="entry name" value="HELICASE-ASSOCIATED"/>
    <property type="match status" value="1"/>
</dbReference>
<reference evidence="2" key="2">
    <citation type="submission" date="2021-04" db="EMBL/GenBank/DDBJ databases">
        <authorList>
            <person name="Podell S."/>
        </authorList>
    </citation>
    <scope>NUCLEOTIDE SEQUENCE</scope>
    <source>
        <strain evidence="2">Hildebrandi</strain>
    </source>
</reference>
<dbReference type="Pfam" id="PF03457">
    <property type="entry name" value="HA"/>
    <property type="match status" value="2"/>
</dbReference>
<accession>A0A9K3LCK9</accession>